<protein>
    <submittedName>
        <fullName evidence="1">Uncharacterized protein</fullName>
    </submittedName>
</protein>
<keyword evidence="2" id="KW-1185">Reference proteome</keyword>
<dbReference type="Proteomes" id="UP000799755">
    <property type="component" value="Unassembled WGS sequence"/>
</dbReference>
<dbReference type="EMBL" id="MU003494">
    <property type="protein sequence ID" value="KAF2476224.1"/>
    <property type="molecule type" value="Genomic_DNA"/>
</dbReference>
<gene>
    <name evidence="1" type="ORF">BDR25DRAFT_209933</name>
</gene>
<reference evidence="1" key="1">
    <citation type="journal article" date="2020" name="Stud. Mycol.">
        <title>101 Dothideomycetes genomes: a test case for predicting lifestyles and emergence of pathogens.</title>
        <authorList>
            <person name="Haridas S."/>
            <person name="Albert R."/>
            <person name="Binder M."/>
            <person name="Bloem J."/>
            <person name="Labutti K."/>
            <person name="Salamov A."/>
            <person name="Andreopoulos B."/>
            <person name="Baker S."/>
            <person name="Barry K."/>
            <person name="Bills G."/>
            <person name="Bluhm B."/>
            <person name="Cannon C."/>
            <person name="Castanera R."/>
            <person name="Culley D."/>
            <person name="Daum C."/>
            <person name="Ezra D."/>
            <person name="Gonzalez J."/>
            <person name="Henrissat B."/>
            <person name="Kuo A."/>
            <person name="Liang C."/>
            <person name="Lipzen A."/>
            <person name="Lutzoni F."/>
            <person name="Magnuson J."/>
            <person name="Mondo S."/>
            <person name="Nolan M."/>
            <person name="Ohm R."/>
            <person name="Pangilinan J."/>
            <person name="Park H.-J."/>
            <person name="Ramirez L."/>
            <person name="Alfaro M."/>
            <person name="Sun H."/>
            <person name="Tritt A."/>
            <person name="Yoshinaga Y."/>
            <person name="Zwiers L.-H."/>
            <person name="Turgeon B."/>
            <person name="Goodwin S."/>
            <person name="Spatafora J."/>
            <person name="Crous P."/>
            <person name="Grigoriev I."/>
        </authorList>
    </citation>
    <scope>NUCLEOTIDE SEQUENCE</scope>
    <source>
        <strain evidence="1">ATCC 200398</strain>
    </source>
</reference>
<evidence type="ECO:0000313" key="2">
    <source>
        <dbReference type="Proteomes" id="UP000799755"/>
    </source>
</evidence>
<feature type="non-terminal residue" evidence="1">
    <location>
        <position position="1"/>
    </location>
</feature>
<sequence length="58" mass="7034">VNQFIKRYYITLISQWTSGRHAAHKKADSAFKYLLYLEPIRREIDQYGIEPRHTYYIA</sequence>
<proteinExistence type="predicted"/>
<name>A0ACB6RA84_9PLEO</name>
<organism evidence="1 2">
    <name type="scientific">Lindgomyces ingoldianus</name>
    <dbReference type="NCBI Taxonomy" id="673940"/>
    <lineage>
        <taxon>Eukaryota</taxon>
        <taxon>Fungi</taxon>
        <taxon>Dikarya</taxon>
        <taxon>Ascomycota</taxon>
        <taxon>Pezizomycotina</taxon>
        <taxon>Dothideomycetes</taxon>
        <taxon>Pleosporomycetidae</taxon>
        <taxon>Pleosporales</taxon>
        <taxon>Lindgomycetaceae</taxon>
        <taxon>Lindgomyces</taxon>
    </lineage>
</organism>
<evidence type="ECO:0000313" key="1">
    <source>
        <dbReference type="EMBL" id="KAF2476224.1"/>
    </source>
</evidence>
<accession>A0ACB6RA84</accession>
<comment type="caution">
    <text evidence="1">The sequence shown here is derived from an EMBL/GenBank/DDBJ whole genome shotgun (WGS) entry which is preliminary data.</text>
</comment>